<dbReference type="InterPro" id="IPR033913">
    <property type="entry name" value="MTH1175_dom"/>
</dbReference>
<gene>
    <name evidence="2" type="ORF">SDC9_28942</name>
</gene>
<dbReference type="PANTHER" id="PTHR42983:SF1">
    <property type="entry name" value="IRON-MOLYBDENUM PROTEIN"/>
    <property type="match status" value="1"/>
</dbReference>
<dbReference type="CDD" id="cd00851">
    <property type="entry name" value="MTH1175"/>
    <property type="match status" value="1"/>
</dbReference>
<organism evidence="2">
    <name type="scientific">bioreactor metagenome</name>
    <dbReference type="NCBI Taxonomy" id="1076179"/>
    <lineage>
        <taxon>unclassified sequences</taxon>
        <taxon>metagenomes</taxon>
        <taxon>ecological metagenomes</taxon>
    </lineage>
</organism>
<dbReference type="Pfam" id="PF02579">
    <property type="entry name" value="Nitro_FeMo-Co"/>
    <property type="match status" value="1"/>
</dbReference>
<feature type="domain" description="Dinitrogenase iron-molybdenum cofactor biosynthesis" evidence="1">
    <location>
        <begin position="11"/>
        <end position="98"/>
    </location>
</feature>
<dbReference type="Gene3D" id="3.30.420.130">
    <property type="entry name" value="Dinitrogenase iron-molybdenum cofactor biosynthesis domain"/>
    <property type="match status" value="1"/>
</dbReference>
<reference evidence="2" key="1">
    <citation type="submission" date="2019-08" db="EMBL/GenBank/DDBJ databases">
        <authorList>
            <person name="Kucharzyk K."/>
            <person name="Murdoch R.W."/>
            <person name="Higgins S."/>
            <person name="Loffler F."/>
        </authorList>
    </citation>
    <scope>NUCLEOTIDE SEQUENCE</scope>
</reference>
<dbReference type="EMBL" id="VSSQ01000170">
    <property type="protein sequence ID" value="MPL82992.1"/>
    <property type="molecule type" value="Genomic_DNA"/>
</dbReference>
<protein>
    <recommendedName>
        <fullName evidence="1">Dinitrogenase iron-molybdenum cofactor biosynthesis domain-containing protein</fullName>
    </recommendedName>
</protein>
<accession>A0A644UW11</accession>
<evidence type="ECO:0000259" key="1">
    <source>
        <dbReference type="Pfam" id="PF02579"/>
    </source>
</evidence>
<comment type="caution">
    <text evidence="2">The sequence shown here is derived from an EMBL/GenBank/DDBJ whole genome shotgun (WGS) entry which is preliminary data.</text>
</comment>
<dbReference type="SUPFAM" id="SSF53146">
    <property type="entry name" value="Nitrogenase accessory factor-like"/>
    <property type="match status" value="1"/>
</dbReference>
<dbReference type="InterPro" id="IPR003731">
    <property type="entry name" value="Di-Nase_FeMo-co_biosynth"/>
</dbReference>
<evidence type="ECO:0000313" key="2">
    <source>
        <dbReference type="EMBL" id="MPL82992.1"/>
    </source>
</evidence>
<dbReference type="AlphaFoldDB" id="A0A644UW11"/>
<dbReference type="InterPro" id="IPR036105">
    <property type="entry name" value="DiNase_FeMo-co_biosyn_sf"/>
</dbReference>
<sequence length="126" mass="13812">MKKKIAIPMAGDKLSEHFGHCQYFAFVDVENNAITNISRMDPPEHQPGTFPRWVAANGATDVIAGGMGPMAVNLFNEAGVNVFVGATADNPRNLVTRFLDGTLKLNANYCDHHGEHGHHDHGHHHH</sequence>
<name>A0A644UW11_9ZZZZ</name>
<proteinExistence type="predicted"/>
<dbReference type="PANTHER" id="PTHR42983">
    <property type="entry name" value="DINITROGENASE IRON-MOLYBDENUM COFACTOR PROTEIN-RELATED"/>
    <property type="match status" value="1"/>
</dbReference>